<accession>A0A6A5YWD0</accession>
<feature type="compositionally biased region" description="Basic and acidic residues" evidence="13">
    <location>
        <begin position="14"/>
        <end position="45"/>
    </location>
</feature>
<dbReference type="InterPro" id="IPR004364">
    <property type="entry name" value="Aa-tRNA-synt_II"/>
</dbReference>
<evidence type="ECO:0000256" key="7">
    <source>
        <dbReference type="ARBA" id="ARBA00022840"/>
    </source>
</evidence>
<dbReference type="EC" id="6.1.1.6" evidence="3"/>
<keyword evidence="8" id="KW-0648">Protein biosynthesis</keyword>
<comment type="similarity">
    <text evidence="2">Belongs to the class-II aminoacyl-tRNA synthetase family.</text>
</comment>
<dbReference type="InterPro" id="IPR006195">
    <property type="entry name" value="aa-tRNA-synth_II"/>
</dbReference>
<dbReference type="NCBIfam" id="NF001756">
    <property type="entry name" value="PRK00484.1"/>
    <property type="match status" value="1"/>
</dbReference>
<dbReference type="HAMAP" id="MF_00252">
    <property type="entry name" value="Lys_tRNA_synth_class2"/>
    <property type="match status" value="1"/>
</dbReference>
<evidence type="ECO:0000256" key="1">
    <source>
        <dbReference type="ARBA" id="ARBA00004496"/>
    </source>
</evidence>
<evidence type="ECO:0000259" key="14">
    <source>
        <dbReference type="PROSITE" id="PS50862"/>
    </source>
</evidence>
<keyword evidence="4" id="KW-0963">Cytoplasm</keyword>
<dbReference type="FunFam" id="3.30.930.10:FF:000238">
    <property type="entry name" value="Lysine--tRNA ligase"/>
    <property type="match status" value="1"/>
</dbReference>
<evidence type="ECO:0000256" key="2">
    <source>
        <dbReference type="ARBA" id="ARBA00008226"/>
    </source>
</evidence>
<proteinExistence type="inferred from homology"/>
<keyword evidence="16" id="KW-1185">Reference proteome</keyword>
<evidence type="ECO:0000256" key="12">
    <source>
        <dbReference type="ARBA" id="ARBA00067316"/>
    </source>
</evidence>
<feature type="region of interest" description="Disordered" evidence="13">
    <location>
        <begin position="1"/>
        <end position="64"/>
    </location>
</feature>
<dbReference type="Gene3D" id="3.30.930.10">
    <property type="entry name" value="Bira Bifunctional Protein, Domain 2"/>
    <property type="match status" value="1"/>
</dbReference>
<dbReference type="InterPro" id="IPR002313">
    <property type="entry name" value="Lys-tRNA-ligase_II"/>
</dbReference>
<evidence type="ECO:0000256" key="10">
    <source>
        <dbReference type="ARBA" id="ARBA00030563"/>
    </source>
</evidence>
<dbReference type="GO" id="GO:0005829">
    <property type="term" value="C:cytosol"/>
    <property type="evidence" value="ECO:0007669"/>
    <property type="project" value="TreeGrafter"/>
</dbReference>
<evidence type="ECO:0000256" key="8">
    <source>
        <dbReference type="ARBA" id="ARBA00022917"/>
    </source>
</evidence>
<dbReference type="GO" id="GO:0006430">
    <property type="term" value="P:lysyl-tRNA aminoacylation"/>
    <property type="evidence" value="ECO:0007669"/>
    <property type="project" value="InterPro"/>
</dbReference>
<dbReference type="GO" id="GO:0004824">
    <property type="term" value="F:lysine-tRNA ligase activity"/>
    <property type="evidence" value="ECO:0007669"/>
    <property type="project" value="UniProtKB-EC"/>
</dbReference>
<protein>
    <recommendedName>
        <fullName evidence="12">Probable lysine--tRNA ligase, cytoplasmic</fullName>
        <ecNumber evidence="3">6.1.1.6</ecNumber>
    </recommendedName>
    <alternativeName>
        <fullName evidence="10">Lysyl-tRNA synthetase</fullName>
    </alternativeName>
</protein>
<dbReference type="NCBIfam" id="TIGR00499">
    <property type="entry name" value="lysS_bact"/>
    <property type="match status" value="1"/>
</dbReference>
<dbReference type="EMBL" id="ML977335">
    <property type="protein sequence ID" value="KAF2111173.1"/>
    <property type="molecule type" value="Genomic_DNA"/>
</dbReference>
<evidence type="ECO:0000256" key="9">
    <source>
        <dbReference type="ARBA" id="ARBA00023146"/>
    </source>
</evidence>
<evidence type="ECO:0000256" key="11">
    <source>
        <dbReference type="ARBA" id="ARBA00048573"/>
    </source>
</evidence>
<dbReference type="CDD" id="cd00775">
    <property type="entry name" value="LysRS_core"/>
    <property type="match status" value="1"/>
</dbReference>
<dbReference type="PIRSF" id="PIRSF039101">
    <property type="entry name" value="LysRS2"/>
    <property type="match status" value="1"/>
</dbReference>
<dbReference type="PANTHER" id="PTHR42918:SF9">
    <property type="entry name" value="LYSINE--TRNA LIGASE"/>
    <property type="match status" value="1"/>
</dbReference>
<evidence type="ECO:0000256" key="3">
    <source>
        <dbReference type="ARBA" id="ARBA00013166"/>
    </source>
</evidence>
<dbReference type="Pfam" id="PF00152">
    <property type="entry name" value="tRNA-synt_2"/>
    <property type="match status" value="1"/>
</dbReference>
<name>A0A6A5YWD0_9PLEO</name>
<dbReference type="PROSITE" id="PS50862">
    <property type="entry name" value="AA_TRNA_LIGASE_II"/>
    <property type="match status" value="1"/>
</dbReference>
<keyword evidence="6" id="KW-0547">Nucleotide-binding</keyword>
<dbReference type="InterPro" id="IPR012340">
    <property type="entry name" value="NA-bd_OB-fold"/>
</dbReference>
<dbReference type="InterPro" id="IPR044136">
    <property type="entry name" value="Lys-tRNA-ligase_II_N"/>
</dbReference>
<evidence type="ECO:0000256" key="5">
    <source>
        <dbReference type="ARBA" id="ARBA00022598"/>
    </source>
</evidence>
<evidence type="ECO:0000256" key="6">
    <source>
        <dbReference type="ARBA" id="ARBA00022741"/>
    </source>
</evidence>
<feature type="domain" description="Aminoacyl-transfer RNA synthetases class-II family profile" evidence="14">
    <location>
        <begin position="251"/>
        <end position="578"/>
    </location>
</feature>
<dbReference type="PRINTS" id="PR00982">
    <property type="entry name" value="TRNASYNTHLYS"/>
</dbReference>
<dbReference type="InterPro" id="IPR034762">
    <property type="entry name" value="Lys-tRNA-ligase_II_bac/euk"/>
</dbReference>
<dbReference type="InterPro" id="IPR045864">
    <property type="entry name" value="aa-tRNA-synth_II/BPL/LPL"/>
</dbReference>
<dbReference type="OrthoDB" id="21243at2759"/>
<keyword evidence="9 15" id="KW-0030">Aminoacyl-tRNA synthetase</keyword>
<dbReference type="AlphaFoldDB" id="A0A6A5YWD0"/>
<dbReference type="Proteomes" id="UP000799770">
    <property type="component" value="Unassembled WGS sequence"/>
</dbReference>
<gene>
    <name evidence="15" type="ORF">BDV96DRAFT_500073</name>
</gene>
<evidence type="ECO:0000256" key="13">
    <source>
        <dbReference type="SAM" id="MobiDB-lite"/>
    </source>
</evidence>
<keyword evidence="5" id="KW-0436">Ligase</keyword>
<dbReference type="GO" id="GO:0005524">
    <property type="term" value="F:ATP binding"/>
    <property type="evidence" value="ECO:0007669"/>
    <property type="project" value="UniProtKB-KW"/>
</dbReference>
<organism evidence="15 16">
    <name type="scientific">Lophiotrema nucula</name>
    <dbReference type="NCBI Taxonomy" id="690887"/>
    <lineage>
        <taxon>Eukaryota</taxon>
        <taxon>Fungi</taxon>
        <taxon>Dikarya</taxon>
        <taxon>Ascomycota</taxon>
        <taxon>Pezizomycotina</taxon>
        <taxon>Dothideomycetes</taxon>
        <taxon>Pleosporomycetidae</taxon>
        <taxon>Pleosporales</taxon>
        <taxon>Lophiotremataceae</taxon>
        <taxon>Lophiotrema</taxon>
    </lineage>
</organism>
<reference evidence="15" key="1">
    <citation type="journal article" date="2020" name="Stud. Mycol.">
        <title>101 Dothideomycetes genomes: a test case for predicting lifestyles and emergence of pathogens.</title>
        <authorList>
            <person name="Haridas S."/>
            <person name="Albert R."/>
            <person name="Binder M."/>
            <person name="Bloem J."/>
            <person name="Labutti K."/>
            <person name="Salamov A."/>
            <person name="Andreopoulos B."/>
            <person name="Baker S."/>
            <person name="Barry K."/>
            <person name="Bills G."/>
            <person name="Bluhm B."/>
            <person name="Cannon C."/>
            <person name="Castanera R."/>
            <person name="Culley D."/>
            <person name="Daum C."/>
            <person name="Ezra D."/>
            <person name="Gonzalez J."/>
            <person name="Henrissat B."/>
            <person name="Kuo A."/>
            <person name="Liang C."/>
            <person name="Lipzen A."/>
            <person name="Lutzoni F."/>
            <person name="Magnuson J."/>
            <person name="Mondo S."/>
            <person name="Nolan M."/>
            <person name="Ohm R."/>
            <person name="Pangilinan J."/>
            <person name="Park H.-J."/>
            <person name="Ramirez L."/>
            <person name="Alfaro M."/>
            <person name="Sun H."/>
            <person name="Tritt A."/>
            <person name="Yoshinaga Y."/>
            <person name="Zwiers L.-H."/>
            <person name="Turgeon B."/>
            <person name="Goodwin S."/>
            <person name="Spatafora J."/>
            <person name="Crous P."/>
            <person name="Grigoriev I."/>
        </authorList>
    </citation>
    <scope>NUCLEOTIDE SEQUENCE</scope>
    <source>
        <strain evidence="15">CBS 627.86</strain>
    </source>
</reference>
<sequence>MADASQPQDGAANLHKDPDTGEMISKSEMKRRNREREREKKKAERASNVVVPQKKKAAGDGEEELNPNQYFELRSRTVNGLRANKNPDPYPHKFQTNIGVREFLDKYQDIKSGETREQDGIRVAVRVMAIRSAGASLRFYESQGDGTQIQIFCEAKNHDKAGSDDVEFAEHHNLFRRGDWIGVVGFPGRTNPKTRDVGELSVFAKSVKLLSPCLHQLPSKHFGLKDQEQRYRQRYLDLIMNNSARDTLIARSKIIRYIRNYFDKKGFIEVETPMMNKIHGGATARPFKTYHNDLDLDLYMRVAPELYLKQLVVGGLEKVYEIGKQFRNEDIDLTHNPEFTSCEFYWAFADYYDVMDLTEDLLSGLVKEVTGGYKTILHREDNGKTYEINWERPWKRVPMIPTLEEKTGEKFPPADQLHTDETGKFLEKVLEKMGIECGEPRTNSRMIDKLVGDLIEVDCVNPSFIVGHPQVMSPLAKWDRNTPGLCERFEMFAATKELVNAYTELNDPVRQRALFEQQMLDKDKGDDEAQPIDETFCQALEYGLPPTGGWGLGIDRLVMFLTNKYNIKEVLAFPLMKPIVEKANDLPPNQSAEANVRKDVN</sequence>
<dbReference type="Gene3D" id="2.40.50.140">
    <property type="entry name" value="Nucleic acid-binding proteins"/>
    <property type="match status" value="1"/>
</dbReference>
<dbReference type="FunFam" id="2.40.50.140:FF:000050">
    <property type="entry name" value="Lysine--tRNA ligase"/>
    <property type="match status" value="1"/>
</dbReference>
<comment type="subcellular location">
    <subcellularLocation>
        <location evidence="1">Cytoplasm</location>
    </subcellularLocation>
</comment>
<comment type="catalytic activity">
    <reaction evidence="11">
        <text>tRNA(Lys) + L-lysine + ATP = L-lysyl-tRNA(Lys) + AMP + diphosphate</text>
        <dbReference type="Rhea" id="RHEA:20792"/>
        <dbReference type="Rhea" id="RHEA-COMP:9696"/>
        <dbReference type="Rhea" id="RHEA-COMP:9697"/>
        <dbReference type="ChEBI" id="CHEBI:30616"/>
        <dbReference type="ChEBI" id="CHEBI:32551"/>
        <dbReference type="ChEBI" id="CHEBI:33019"/>
        <dbReference type="ChEBI" id="CHEBI:78442"/>
        <dbReference type="ChEBI" id="CHEBI:78529"/>
        <dbReference type="ChEBI" id="CHEBI:456215"/>
        <dbReference type="EC" id="6.1.1.6"/>
    </reaction>
</comment>
<dbReference type="SUPFAM" id="SSF50249">
    <property type="entry name" value="Nucleic acid-binding proteins"/>
    <property type="match status" value="1"/>
</dbReference>
<dbReference type="PANTHER" id="PTHR42918">
    <property type="entry name" value="LYSYL-TRNA SYNTHETASE"/>
    <property type="match status" value="1"/>
</dbReference>
<dbReference type="GO" id="GO:0000049">
    <property type="term" value="F:tRNA binding"/>
    <property type="evidence" value="ECO:0007669"/>
    <property type="project" value="TreeGrafter"/>
</dbReference>
<dbReference type="InterPro" id="IPR018149">
    <property type="entry name" value="Lys-tRNA-synth_II_C"/>
</dbReference>
<evidence type="ECO:0000256" key="4">
    <source>
        <dbReference type="ARBA" id="ARBA00022490"/>
    </source>
</evidence>
<dbReference type="CDD" id="cd04322">
    <property type="entry name" value="LysRS_N"/>
    <property type="match status" value="1"/>
</dbReference>
<dbReference type="SUPFAM" id="SSF55681">
    <property type="entry name" value="Class II aaRS and biotin synthetases"/>
    <property type="match status" value="1"/>
</dbReference>
<evidence type="ECO:0000313" key="15">
    <source>
        <dbReference type="EMBL" id="KAF2111173.1"/>
    </source>
</evidence>
<keyword evidence="7" id="KW-0067">ATP-binding</keyword>
<evidence type="ECO:0000313" key="16">
    <source>
        <dbReference type="Proteomes" id="UP000799770"/>
    </source>
</evidence>